<dbReference type="GO" id="GO:0016757">
    <property type="term" value="F:glycosyltransferase activity"/>
    <property type="evidence" value="ECO:0007669"/>
    <property type="project" value="UniProtKB-KW"/>
</dbReference>
<evidence type="ECO:0000313" key="5">
    <source>
        <dbReference type="Proteomes" id="UP000594118"/>
    </source>
</evidence>
<evidence type="ECO:0000256" key="3">
    <source>
        <dbReference type="SAM" id="MobiDB-lite"/>
    </source>
</evidence>
<name>A0A7L9WPX3_9RHOB</name>
<organism evidence="4 5">
    <name type="scientific">Pseudooceanicola spongiae</name>
    <dbReference type="NCBI Taxonomy" id="2613965"/>
    <lineage>
        <taxon>Bacteria</taxon>
        <taxon>Pseudomonadati</taxon>
        <taxon>Pseudomonadota</taxon>
        <taxon>Alphaproteobacteria</taxon>
        <taxon>Rhodobacterales</taxon>
        <taxon>Paracoccaceae</taxon>
        <taxon>Pseudooceanicola</taxon>
    </lineage>
</organism>
<dbReference type="SUPFAM" id="SSF53756">
    <property type="entry name" value="UDP-Glycosyltransferase/glycogen phosphorylase"/>
    <property type="match status" value="1"/>
</dbReference>
<dbReference type="PANTHER" id="PTHR12526:SF510">
    <property type="entry name" value="D-INOSITOL 3-PHOSPHATE GLYCOSYLTRANSFERASE"/>
    <property type="match status" value="1"/>
</dbReference>
<dbReference type="RefSeq" id="WP_193080384.1">
    <property type="nucleotide sequence ID" value="NZ_CP045201.1"/>
</dbReference>
<dbReference type="Pfam" id="PF13692">
    <property type="entry name" value="Glyco_trans_1_4"/>
    <property type="match status" value="1"/>
</dbReference>
<accession>A0A7L9WPX3</accession>
<protein>
    <submittedName>
        <fullName evidence="4">Glycosyltransferase</fullName>
    </submittedName>
</protein>
<evidence type="ECO:0000256" key="2">
    <source>
        <dbReference type="ARBA" id="ARBA00022679"/>
    </source>
</evidence>
<dbReference type="PANTHER" id="PTHR12526">
    <property type="entry name" value="GLYCOSYLTRANSFERASE"/>
    <property type="match status" value="1"/>
</dbReference>
<feature type="compositionally biased region" description="Basic and acidic residues" evidence="3">
    <location>
        <begin position="370"/>
        <end position="379"/>
    </location>
</feature>
<dbReference type="EMBL" id="CP045201">
    <property type="protein sequence ID" value="QOL82319.1"/>
    <property type="molecule type" value="Genomic_DNA"/>
</dbReference>
<keyword evidence="1" id="KW-0328">Glycosyltransferase</keyword>
<evidence type="ECO:0000256" key="1">
    <source>
        <dbReference type="ARBA" id="ARBA00022676"/>
    </source>
</evidence>
<feature type="region of interest" description="Disordered" evidence="3">
    <location>
        <begin position="364"/>
        <end position="412"/>
    </location>
</feature>
<evidence type="ECO:0000313" key="4">
    <source>
        <dbReference type="EMBL" id="QOL82319.1"/>
    </source>
</evidence>
<dbReference type="AlphaFoldDB" id="A0A7L9WPX3"/>
<keyword evidence="2 4" id="KW-0808">Transferase</keyword>
<proteinExistence type="predicted"/>
<keyword evidence="5" id="KW-1185">Reference proteome</keyword>
<dbReference type="Proteomes" id="UP000594118">
    <property type="component" value="Chromosome"/>
</dbReference>
<sequence length="412" mass="45005">MADLIVLSERDRGGYAFMAESGARHVDVPGLRTRLSPLALWRSADRLKSILFREDPALIWAHSRMGVLLLRWLILIGYLGRHSQPAVAMTFHGLPFGPGHAPLAAALACRIERMALRRGPLQHLIFLSDAAKAQYLATVGPERCARHVCHVLPNCSDLNPMPQEMRPAQGAPISRLGRPVRKVVMTGRVARQKNLRRALRILAELPGNYRLSICGAGTDSPAFRKTARQVLGACGLTRVELLGEVADVRPLLAASDCYLLTSLYEGTPIGALEAFEAGLPLALSAIPGTADLLLRHPLCAGLSDLAAASPQEDALRIVALTEHFCADRNAAQSEIRQRWSAQFSFSAWAPEVRRLLMQDLLPDTAPKQWPEPERAEKARPKITVTPVQPPALRLASDNTQRQKTEPGSAPPP</sequence>
<reference evidence="4 5" key="1">
    <citation type="submission" date="2019-10" db="EMBL/GenBank/DDBJ databases">
        <title>Pseudopuniceibacterium sp. HQ09 islated from Antarctica.</title>
        <authorList>
            <person name="Liao L."/>
            <person name="Su S."/>
            <person name="Chen B."/>
            <person name="Yu Y."/>
        </authorList>
    </citation>
    <scope>NUCLEOTIDE SEQUENCE [LARGE SCALE GENOMIC DNA]</scope>
    <source>
        <strain evidence="4 5">HQ09</strain>
    </source>
</reference>
<dbReference type="Gene3D" id="3.40.50.2000">
    <property type="entry name" value="Glycogen Phosphorylase B"/>
    <property type="match status" value="2"/>
</dbReference>
<gene>
    <name evidence="4" type="ORF">F3W81_16675</name>
</gene>
<dbReference type="KEGG" id="pshq:F3W81_16675"/>